<dbReference type="VEuPathDB" id="PlasmoDB:C922_05216"/>
<dbReference type="GeneID" id="20040490"/>
<keyword evidence="3" id="KW-1185">Reference proteome</keyword>
<feature type="compositionally biased region" description="Polar residues" evidence="1">
    <location>
        <begin position="100"/>
        <end position="111"/>
    </location>
</feature>
<sequence length="163" mass="19522">MEGRVENKGTFKYRIIPKNQTKAPTKQTIKVRSRVILRTRRAKESVYLPRNSDIRESRRDNSLGIRRAPKGEDMDESEWRPYEAVFRFRQDKTRRKQNSQEEISTPRNTGTPKGEYRRKRQPENEISIREPGIPYRTTRKIYHGARNATQVKKFVNRQHPRKK</sequence>
<organism evidence="2 3">
    <name type="scientific">Plasmodium inui San Antonio 1</name>
    <dbReference type="NCBI Taxonomy" id="1237626"/>
    <lineage>
        <taxon>Eukaryota</taxon>
        <taxon>Sar</taxon>
        <taxon>Alveolata</taxon>
        <taxon>Apicomplexa</taxon>
        <taxon>Aconoidasida</taxon>
        <taxon>Haemosporida</taxon>
        <taxon>Plasmodiidae</taxon>
        <taxon>Plasmodium</taxon>
        <taxon>Plasmodium (Plasmodium)</taxon>
    </lineage>
</organism>
<gene>
    <name evidence="2" type="ORF">C922_05216</name>
</gene>
<dbReference type="RefSeq" id="XP_008819010.1">
    <property type="nucleotide sequence ID" value="XM_008820788.1"/>
</dbReference>
<accession>W6ZYL7</accession>
<name>W6ZYL7_9APIC</name>
<protein>
    <submittedName>
        <fullName evidence="2">Uncharacterized protein</fullName>
    </submittedName>
</protein>
<evidence type="ECO:0000313" key="3">
    <source>
        <dbReference type="Proteomes" id="UP000030640"/>
    </source>
</evidence>
<dbReference type="AlphaFoldDB" id="W6ZYL7"/>
<evidence type="ECO:0000256" key="1">
    <source>
        <dbReference type="SAM" id="MobiDB-lite"/>
    </source>
</evidence>
<feature type="region of interest" description="Disordered" evidence="1">
    <location>
        <begin position="53"/>
        <end position="163"/>
    </location>
</feature>
<proteinExistence type="predicted"/>
<dbReference type="Proteomes" id="UP000030640">
    <property type="component" value="Unassembled WGS sequence"/>
</dbReference>
<dbReference type="EMBL" id="KI965505">
    <property type="protein sequence ID" value="EUD64395.1"/>
    <property type="molecule type" value="Genomic_DNA"/>
</dbReference>
<reference evidence="2 3" key="1">
    <citation type="submission" date="2013-02" db="EMBL/GenBank/DDBJ databases">
        <title>The Genome Sequence of Plasmodium inui San Antonio 1.</title>
        <authorList>
            <consortium name="The Broad Institute Genome Sequencing Platform"/>
            <consortium name="The Broad Institute Genome Sequencing Center for Infectious Disease"/>
            <person name="Neafsey D."/>
            <person name="Cheeseman I."/>
            <person name="Volkman S."/>
            <person name="Adams J."/>
            <person name="Walker B."/>
            <person name="Young S.K."/>
            <person name="Zeng Q."/>
            <person name="Gargeya S."/>
            <person name="Fitzgerald M."/>
            <person name="Haas B."/>
            <person name="Abouelleil A."/>
            <person name="Alvarado L."/>
            <person name="Arachchi H.M."/>
            <person name="Berlin A.M."/>
            <person name="Chapman S.B."/>
            <person name="Dewar J."/>
            <person name="Goldberg J."/>
            <person name="Griggs A."/>
            <person name="Gujja S."/>
            <person name="Hansen M."/>
            <person name="Howarth C."/>
            <person name="Imamovic A."/>
            <person name="Larimer J."/>
            <person name="McCowan C."/>
            <person name="Murphy C."/>
            <person name="Neiman D."/>
            <person name="Pearson M."/>
            <person name="Priest M."/>
            <person name="Roberts A."/>
            <person name="Saif S."/>
            <person name="Shea T."/>
            <person name="Sisk P."/>
            <person name="Sykes S."/>
            <person name="Wortman J."/>
            <person name="Nusbaum C."/>
            <person name="Birren B."/>
        </authorList>
    </citation>
    <scope>NUCLEOTIDE SEQUENCE [LARGE SCALE GENOMIC DNA]</scope>
    <source>
        <strain evidence="2 3">San Antonio 1</strain>
    </source>
</reference>
<feature type="compositionally biased region" description="Basic and acidic residues" evidence="1">
    <location>
        <begin position="69"/>
        <end position="91"/>
    </location>
</feature>
<feature type="compositionally biased region" description="Basic residues" evidence="1">
    <location>
        <begin position="154"/>
        <end position="163"/>
    </location>
</feature>
<evidence type="ECO:0000313" key="2">
    <source>
        <dbReference type="EMBL" id="EUD64395.1"/>
    </source>
</evidence>